<evidence type="ECO:0000313" key="4">
    <source>
        <dbReference type="Proteomes" id="UP000655208"/>
    </source>
</evidence>
<comment type="caution">
    <text evidence="3">The sequence shown here is derived from an EMBL/GenBank/DDBJ whole genome shotgun (WGS) entry which is preliminary data.</text>
</comment>
<accession>A0A917T523</accession>
<protein>
    <recommendedName>
        <fullName evidence="2">TadE-like domain-containing protein</fullName>
    </recommendedName>
</protein>
<keyword evidence="1" id="KW-0812">Transmembrane</keyword>
<dbReference type="AlphaFoldDB" id="A0A917T523"/>
<dbReference type="RefSeq" id="WP_188943298.1">
    <property type="nucleotide sequence ID" value="NZ_BMNA01000007.1"/>
</dbReference>
<proteinExistence type="predicted"/>
<evidence type="ECO:0000313" key="3">
    <source>
        <dbReference type="EMBL" id="GGM10043.1"/>
    </source>
</evidence>
<feature type="domain" description="TadE-like" evidence="2">
    <location>
        <begin position="25"/>
        <end position="67"/>
    </location>
</feature>
<dbReference type="Proteomes" id="UP000655208">
    <property type="component" value="Unassembled WGS sequence"/>
</dbReference>
<dbReference type="Pfam" id="PF07811">
    <property type="entry name" value="TadE"/>
    <property type="match status" value="1"/>
</dbReference>
<name>A0A917T523_9ACTN</name>
<organism evidence="3 4">
    <name type="scientific">Nakamurella endophytica</name>
    <dbReference type="NCBI Taxonomy" id="1748367"/>
    <lineage>
        <taxon>Bacteria</taxon>
        <taxon>Bacillati</taxon>
        <taxon>Actinomycetota</taxon>
        <taxon>Actinomycetes</taxon>
        <taxon>Nakamurellales</taxon>
        <taxon>Nakamurellaceae</taxon>
        <taxon>Nakamurella</taxon>
    </lineage>
</organism>
<evidence type="ECO:0000256" key="1">
    <source>
        <dbReference type="SAM" id="Phobius"/>
    </source>
</evidence>
<dbReference type="InterPro" id="IPR012495">
    <property type="entry name" value="TadE-like_dom"/>
</dbReference>
<keyword evidence="1" id="KW-0472">Membrane</keyword>
<reference evidence="3" key="1">
    <citation type="journal article" date="2014" name="Int. J. Syst. Evol. Microbiol.">
        <title>Complete genome sequence of Corynebacterium casei LMG S-19264T (=DSM 44701T), isolated from a smear-ripened cheese.</title>
        <authorList>
            <consortium name="US DOE Joint Genome Institute (JGI-PGF)"/>
            <person name="Walter F."/>
            <person name="Albersmeier A."/>
            <person name="Kalinowski J."/>
            <person name="Ruckert C."/>
        </authorList>
    </citation>
    <scope>NUCLEOTIDE SEQUENCE</scope>
    <source>
        <strain evidence="3">CGMCC 4.7308</strain>
    </source>
</reference>
<feature type="transmembrane region" description="Helical" evidence="1">
    <location>
        <begin position="31"/>
        <end position="49"/>
    </location>
</feature>
<keyword evidence="1" id="KW-1133">Transmembrane helix</keyword>
<keyword evidence="4" id="KW-1185">Reference proteome</keyword>
<reference evidence="3" key="2">
    <citation type="submission" date="2020-09" db="EMBL/GenBank/DDBJ databases">
        <authorList>
            <person name="Sun Q."/>
            <person name="Zhou Y."/>
        </authorList>
    </citation>
    <scope>NUCLEOTIDE SEQUENCE</scope>
    <source>
        <strain evidence="3">CGMCC 4.7308</strain>
    </source>
</reference>
<dbReference type="EMBL" id="BMNA01000007">
    <property type="protein sequence ID" value="GGM10043.1"/>
    <property type="molecule type" value="Genomic_DNA"/>
</dbReference>
<sequence>MTAAGWPAALRRRLASTGQQNRDRGASTTELVIIAPVVVVILLLVVALGRYAHGKQLVEQAAAAAARAASLASTASQAQDRAVQAASGALSDAGVSCASMSTAVDTSSFRAGGTVRVTVTCTADLSGLTLAGVPGSARMSATGAAPLETYRQYADSRAGGS</sequence>
<gene>
    <name evidence="3" type="ORF">GCM10011594_32460</name>
</gene>
<evidence type="ECO:0000259" key="2">
    <source>
        <dbReference type="Pfam" id="PF07811"/>
    </source>
</evidence>